<evidence type="ECO:0000259" key="3">
    <source>
        <dbReference type="PROSITE" id="PS50222"/>
    </source>
</evidence>
<accession>A0ABR1FZ32</accession>
<protein>
    <submittedName>
        <fullName evidence="4">Palmitoyl-(Protein) hydrolase</fullName>
    </submittedName>
</protein>
<dbReference type="PROSITE" id="PS50222">
    <property type="entry name" value="EF_HAND_2"/>
    <property type="match status" value="1"/>
</dbReference>
<evidence type="ECO:0000313" key="5">
    <source>
        <dbReference type="Proteomes" id="UP001363151"/>
    </source>
</evidence>
<dbReference type="Proteomes" id="UP001363151">
    <property type="component" value="Unassembled WGS sequence"/>
</dbReference>
<dbReference type="InterPro" id="IPR052920">
    <property type="entry name" value="DNA-binding_regulatory"/>
</dbReference>
<dbReference type="GO" id="GO:0016787">
    <property type="term" value="F:hydrolase activity"/>
    <property type="evidence" value="ECO:0007669"/>
    <property type="project" value="UniProtKB-KW"/>
</dbReference>
<comment type="caution">
    <text evidence="4">The sequence shown here is derived from an EMBL/GenBank/DDBJ whole genome shotgun (WGS) entry which is preliminary data.</text>
</comment>
<keyword evidence="5" id="KW-1185">Reference proteome</keyword>
<dbReference type="PANTHER" id="PTHR43358:SF4">
    <property type="entry name" value="ALPHA_BETA HYDROLASE FOLD-1 DOMAIN-CONTAINING PROTEIN"/>
    <property type="match status" value="1"/>
</dbReference>
<dbReference type="InterPro" id="IPR002048">
    <property type="entry name" value="EF_hand_dom"/>
</dbReference>
<evidence type="ECO:0000256" key="2">
    <source>
        <dbReference type="SAM" id="MobiDB-lite"/>
    </source>
</evidence>
<keyword evidence="4" id="KW-0378">Hydrolase</keyword>
<dbReference type="InterPro" id="IPR011992">
    <property type="entry name" value="EF-hand-dom_pair"/>
</dbReference>
<name>A0ABR1FZ32_AURAN</name>
<dbReference type="SUPFAM" id="SSF47473">
    <property type="entry name" value="EF-hand"/>
    <property type="match status" value="1"/>
</dbReference>
<dbReference type="EMBL" id="JBBJCI010000201">
    <property type="protein sequence ID" value="KAK7241517.1"/>
    <property type="molecule type" value="Genomic_DNA"/>
</dbReference>
<dbReference type="InterPro" id="IPR022742">
    <property type="entry name" value="Hydrolase_4"/>
</dbReference>
<dbReference type="PROSITE" id="PS00018">
    <property type="entry name" value="EF_HAND_1"/>
    <property type="match status" value="1"/>
</dbReference>
<feature type="domain" description="EF-hand" evidence="3">
    <location>
        <begin position="291"/>
        <end position="326"/>
    </location>
</feature>
<proteinExistence type="predicted"/>
<keyword evidence="1" id="KW-0106">Calcium</keyword>
<dbReference type="InterPro" id="IPR018247">
    <property type="entry name" value="EF_Hand_1_Ca_BS"/>
</dbReference>
<dbReference type="PANTHER" id="PTHR43358">
    <property type="entry name" value="ALPHA/BETA-HYDROLASE"/>
    <property type="match status" value="1"/>
</dbReference>
<gene>
    <name evidence="4" type="ORF">SO694_00058281</name>
</gene>
<dbReference type="Gene3D" id="3.40.50.1820">
    <property type="entry name" value="alpha/beta hydrolase"/>
    <property type="match status" value="1"/>
</dbReference>
<dbReference type="InterPro" id="IPR029058">
    <property type="entry name" value="AB_hydrolase_fold"/>
</dbReference>
<feature type="region of interest" description="Disordered" evidence="2">
    <location>
        <begin position="197"/>
        <end position="230"/>
    </location>
</feature>
<dbReference type="Gene3D" id="1.10.238.10">
    <property type="entry name" value="EF-hand"/>
    <property type="match status" value="1"/>
</dbReference>
<feature type="compositionally biased region" description="Low complexity" evidence="2">
    <location>
        <begin position="197"/>
        <end position="225"/>
    </location>
</feature>
<reference evidence="4 5" key="1">
    <citation type="submission" date="2024-03" db="EMBL/GenBank/DDBJ databases">
        <title>Aureococcus anophagefferens CCMP1851 and Kratosvirus quantuckense: Draft genome of a second virus-susceptible host strain in the model system.</title>
        <authorList>
            <person name="Chase E."/>
            <person name="Truchon A.R."/>
            <person name="Schepens W."/>
            <person name="Wilhelm S.W."/>
        </authorList>
    </citation>
    <scope>NUCLEOTIDE SEQUENCE [LARGE SCALE GENOMIC DNA]</scope>
    <source>
        <strain evidence="4 5">CCMP1851</strain>
    </source>
</reference>
<feature type="region of interest" description="Disordered" evidence="2">
    <location>
        <begin position="505"/>
        <end position="533"/>
    </location>
</feature>
<evidence type="ECO:0000313" key="4">
    <source>
        <dbReference type="EMBL" id="KAK7241517.1"/>
    </source>
</evidence>
<dbReference type="Pfam" id="PF12146">
    <property type="entry name" value="Hydrolase_4"/>
    <property type="match status" value="1"/>
</dbReference>
<sequence length="1020" mass="107803">MASFDRSAVLEIEETTRDHNRHDRSDVMHEVYSATAEELVDANGVEIRALSRLGEAPAADGSAVAVCALRCGEAVWEAYRERACDERALALCRRLTLSAGARARASPGVFGWAMARDERFVGAALLGPGDEAACVVAEYAGFESDFAAGAAAQKLAHGIWEKTMKRARQAVSADAKASRVLGDAVGRELQRLSDTAGAALDDGDASAGPWAASSARRPRPSAVPGLPGPRARAREILDGWASADSRRVALARLGRAFASVDAAGAGRVGRHLFGKLLLRSRDKWGDGDGDDDDPALGDAFAAADRDGDGFVDLQDVVEWLSSAAQSQEKKNDRATLALAKRRSDDSSASGVEDDRGAFAAWPLSEASATVGAVETFLLKLAKGRLAFHEARDRDPVRVLVLHPAVVDVARVDEKAVKLELTLEEQTETLTVAFGTEDACGEWWAAVSETLAIHRRLRSPKPAAADVPVVLFDEVGDDGDFEDVFEEAGAAPSTFGAIASALGALAGAKPPRSPKEPKTPAAGSKKHRRRSVRFSDADEVEVSRGFAFDRVVKQDGSVKWEVSTPRRAKSAWRTVVRLVIRPPRASYDVGELGPLSFEIPSLRDAQKKLACVRSDFTVLNDDGLKLACSLWSRVLDADDFDDRAKWRRPGKASTEKRPKAFEKPCVLYLHGNASCRLECLPHVAPLLMLGLRVCAVDTSGSGLSEGEFVTLGEREAKDAACVAAHLVAAKRASVVALYGRSMGGVAAILGGARKAAFGGARRGVVACVVADSPFASLAGLVDRLARNAACGALGTAQPADLAADGKPIDDAFIRDVRGGLRDAPRAKAAGFFAGLSARGALAESAAKAAIDAVTAEVKKRAALDVASVDASLAVAALDAPLLLVAANGDQLIPPRPNAGALLKLYANAKTGPKKSQRQRDAELLLVKGGHNSRRPHSCARKTYEFLAKHLSAPGTDDAELDAAAAKLDAYRPKIAGGHAPWTYCAQALKAPTKDRGGEFRSGMTDAREKAIARDISNIFCG</sequence>
<dbReference type="SUPFAM" id="SSF53474">
    <property type="entry name" value="alpha/beta-Hydrolases"/>
    <property type="match status" value="1"/>
</dbReference>
<evidence type="ECO:0000256" key="1">
    <source>
        <dbReference type="ARBA" id="ARBA00022837"/>
    </source>
</evidence>
<organism evidence="4 5">
    <name type="scientific">Aureococcus anophagefferens</name>
    <name type="common">Harmful bloom alga</name>
    <dbReference type="NCBI Taxonomy" id="44056"/>
    <lineage>
        <taxon>Eukaryota</taxon>
        <taxon>Sar</taxon>
        <taxon>Stramenopiles</taxon>
        <taxon>Ochrophyta</taxon>
        <taxon>Pelagophyceae</taxon>
        <taxon>Pelagomonadales</taxon>
        <taxon>Pelagomonadaceae</taxon>
        <taxon>Aureococcus</taxon>
    </lineage>
</organism>